<organism evidence="2 3">
    <name type="scientific">Stutzerimonas xanthomarina</name>
    <dbReference type="NCBI Taxonomy" id="271420"/>
    <lineage>
        <taxon>Bacteria</taxon>
        <taxon>Pseudomonadati</taxon>
        <taxon>Pseudomonadota</taxon>
        <taxon>Gammaproteobacteria</taxon>
        <taxon>Pseudomonadales</taxon>
        <taxon>Pseudomonadaceae</taxon>
        <taxon>Stutzerimonas</taxon>
    </lineage>
</organism>
<protein>
    <recommendedName>
        <fullName evidence="1">Putative amidase domain-containing protein</fullName>
    </recommendedName>
</protein>
<dbReference type="InterPro" id="IPR024301">
    <property type="entry name" value="Amidase_6"/>
</dbReference>
<evidence type="ECO:0000313" key="3">
    <source>
        <dbReference type="Proteomes" id="UP000276506"/>
    </source>
</evidence>
<evidence type="ECO:0000313" key="2">
    <source>
        <dbReference type="EMBL" id="RRV10020.1"/>
    </source>
</evidence>
<dbReference type="EMBL" id="RHQL01000008">
    <property type="protein sequence ID" value="RRV10020.1"/>
    <property type="molecule type" value="Genomic_DNA"/>
</dbReference>
<name>A0A3R9ASX7_9GAMM</name>
<accession>A0A3R9ASX7</accession>
<feature type="domain" description="Putative amidase" evidence="1">
    <location>
        <begin position="37"/>
        <end position="84"/>
    </location>
</feature>
<dbReference type="Pfam" id="PF12671">
    <property type="entry name" value="Amidase_6"/>
    <property type="match status" value="1"/>
</dbReference>
<evidence type="ECO:0000259" key="1">
    <source>
        <dbReference type="Pfam" id="PF12671"/>
    </source>
</evidence>
<comment type="caution">
    <text evidence="2">The sequence shown here is derived from an EMBL/GenBank/DDBJ whole genome shotgun (WGS) entry which is preliminary data.</text>
</comment>
<sequence>MTTSDLQSDYMHQEGVSAENYFPPETDTVLLDGRKVKYDDAKATAYARKYCSQKSNDCGHYYDQPGKTDCAHFIAHCLSAGGISIRPGAGSTTTCPAGLAMRNTDLVAALKNLAATYDNVDELGMIDAIVGDIGFLSNLLRPSHAFMLCEPANLADPLKPAKVYAHTSAKCCEDTGAEIRQWFATMFRITSAV</sequence>
<dbReference type="AlphaFoldDB" id="A0A3R9ASX7"/>
<dbReference type="RefSeq" id="WP_125877848.1">
    <property type="nucleotide sequence ID" value="NZ_RHQL01000008.1"/>
</dbReference>
<proteinExistence type="predicted"/>
<dbReference type="Proteomes" id="UP000276506">
    <property type="component" value="Unassembled WGS sequence"/>
</dbReference>
<gene>
    <name evidence="2" type="ORF">EGJ28_15140</name>
</gene>
<reference evidence="2 3" key="1">
    <citation type="submission" date="2018-10" db="EMBL/GenBank/DDBJ databases">
        <title>Transmission dynamics of multidrug resistant bacteria on intensive care unit surfaces.</title>
        <authorList>
            <person name="D'Souza A.W."/>
            <person name="Potter R.F."/>
            <person name="Wallace M."/>
            <person name="Shupe A."/>
            <person name="Patel S."/>
            <person name="Sun S."/>
            <person name="Gul D."/>
            <person name="Kwon J.H."/>
            <person name="Andleeb S."/>
            <person name="Burnham C.-A.D."/>
            <person name="Dantas G."/>
        </authorList>
    </citation>
    <scope>NUCLEOTIDE SEQUENCE [LARGE SCALE GENOMIC DNA]</scope>
    <source>
        <strain evidence="2 3">PX_177</strain>
    </source>
</reference>